<reference evidence="1 2" key="1">
    <citation type="submission" date="2016-11" db="EMBL/GenBank/DDBJ databases">
        <title>Draft Genome Sequences of Nine Cyanobacterial Strains from Diverse Habitats.</title>
        <authorList>
            <person name="Zhu T."/>
            <person name="Hou S."/>
            <person name="Lu X."/>
            <person name="Hess W.R."/>
        </authorList>
    </citation>
    <scope>NUCLEOTIDE SEQUENCE [LARGE SCALE GENOMIC DNA]</scope>
    <source>
        <strain evidence="1 2">IAM M-71</strain>
    </source>
</reference>
<accession>A0A1U7I9D6</accession>
<dbReference type="Proteomes" id="UP000185860">
    <property type="component" value="Unassembled WGS sequence"/>
</dbReference>
<proteinExistence type="predicted"/>
<dbReference type="RefSeq" id="WP_073596117.1">
    <property type="nucleotide sequence ID" value="NZ_MRCE01000033.1"/>
</dbReference>
<dbReference type="EMBL" id="MRCE01000033">
    <property type="protein sequence ID" value="OKH33062.1"/>
    <property type="molecule type" value="Genomic_DNA"/>
</dbReference>
<evidence type="ECO:0000313" key="1">
    <source>
        <dbReference type="EMBL" id="OKH33062.1"/>
    </source>
</evidence>
<dbReference type="STRING" id="454136.NIES2119_24510"/>
<gene>
    <name evidence="1" type="ORF">NIES2119_24510</name>
</gene>
<dbReference type="AlphaFoldDB" id="A0A1U7I9D6"/>
<name>A0A1U7I9D6_9CYAN</name>
<comment type="caution">
    <text evidence="1">The sequence shown here is derived from an EMBL/GenBank/DDBJ whole genome shotgun (WGS) entry which is preliminary data.</text>
</comment>
<dbReference type="OrthoDB" id="530474at2"/>
<organism evidence="1 2">
    <name type="scientific">[Phormidium ambiguum] IAM M-71</name>
    <dbReference type="NCBI Taxonomy" id="454136"/>
    <lineage>
        <taxon>Bacteria</taxon>
        <taxon>Bacillati</taxon>
        <taxon>Cyanobacteriota</taxon>
        <taxon>Cyanophyceae</taxon>
        <taxon>Oscillatoriophycideae</taxon>
        <taxon>Aerosakkonematales</taxon>
        <taxon>Aerosakkonemataceae</taxon>
        <taxon>Floridanema</taxon>
    </lineage>
</organism>
<sequence length="129" mass="14580">MLKLTYTENNFNLERLAQSLEDWVTTRVILSLRAGWHICVEPSTASFLLPADLPGIDRLEIEARREDSEIVSVSACDVDYVEISLRGSWVSATSESDEGVFVVTMSDRTEFFLFKLWQQAQIVASCVSE</sequence>
<evidence type="ECO:0000313" key="2">
    <source>
        <dbReference type="Proteomes" id="UP000185860"/>
    </source>
</evidence>
<protein>
    <submittedName>
        <fullName evidence="1">Uncharacterized protein</fullName>
    </submittedName>
</protein>
<dbReference type="NCBIfam" id="NF045647">
    <property type="entry name" value="alr0857_fam"/>
    <property type="match status" value="1"/>
</dbReference>
<dbReference type="InterPro" id="IPR054664">
    <property type="entry name" value="Alr0857-like"/>
</dbReference>